<organism evidence="3 4">
    <name type="scientific">Obba rivulosa</name>
    <dbReference type="NCBI Taxonomy" id="1052685"/>
    <lineage>
        <taxon>Eukaryota</taxon>
        <taxon>Fungi</taxon>
        <taxon>Dikarya</taxon>
        <taxon>Basidiomycota</taxon>
        <taxon>Agaricomycotina</taxon>
        <taxon>Agaricomycetes</taxon>
        <taxon>Polyporales</taxon>
        <taxon>Gelatoporiaceae</taxon>
        <taxon>Obba</taxon>
    </lineage>
</organism>
<dbReference type="EMBL" id="KV722502">
    <property type="protein sequence ID" value="OCH87029.1"/>
    <property type="molecule type" value="Genomic_DNA"/>
</dbReference>
<gene>
    <name evidence="3" type="ORF">OBBRIDRAFT_782289</name>
</gene>
<evidence type="ECO:0000259" key="2">
    <source>
        <dbReference type="Pfam" id="PF20434"/>
    </source>
</evidence>
<reference evidence="3 4" key="1">
    <citation type="submission" date="2016-07" db="EMBL/GenBank/DDBJ databases">
        <title>Draft genome of the white-rot fungus Obba rivulosa 3A-2.</title>
        <authorList>
            <consortium name="DOE Joint Genome Institute"/>
            <person name="Miettinen O."/>
            <person name="Riley R."/>
            <person name="Acob R."/>
            <person name="Barry K."/>
            <person name="Cullen D."/>
            <person name="De Vries R."/>
            <person name="Hainaut M."/>
            <person name="Hatakka A."/>
            <person name="Henrissat B."/>
            <person name="Hilden K."/>
            <person name="Kuo R."/>
            <person name="Labutti K."/>
            <person name="Lipzen A."/>
            <person name="Makela M.R."/>
            <person name="Sandor L."/>
            <person name="Spatafora J.W."/>
            <person name="Grigoriev I.V."/>
            <person name="Hibbett D.S."/>
        </authorList>
    </citation>
    <scope>NUCLEOTIDE SEQUENCE [LARGE SCALE GENOMIC DNA]</scope>
    <source>
        <strain evidence="3 4">3A-2</strain>
    </source>
</reference>
<dbReference type="AlphaFoldDB" id="A0A8E2AS85"/>
<feature type="domain" description="BD-FAE-like" evidence="2">
    <location>
        <begin position="52"/>
        <end position="170"/>
    </location>
</feature>
<dbReference type="Gene3D" id="3.40.50.1820">
    <property type="entry name" value="alpha/beta hydrolase"/>
    <property type="match status" value="1"/>
</dbReference>
<dbReference type="InterPro" id="IPR050300">
    <property type="entry name" value="GDXG_lipolytic_enzyme"/>
</dbReference>
<dbReference type="SUPFAM" id="SSF53474">
    <property type="entry name" value="alpha/beta-Hydrolases"/>
    <property type="match status" value="1"/>
</dbReference>
<dbReference type="GO" id="GO:0016787">
    <property type="term" value="F:hydrolase activity"/>
    <property type="evidence" value="ECO:0007669"/>
    <property type="project" value="UniProtKB-KW"/>
</dbReference>
<keyword evidence="4" id="KW-1185">Reference proteome</keyword>
<dbReference type="InterPro" id="IPR029058">
    <property type="entry name" value="AB_hydrolase_fold"/>
</dbReference>
<protein>
    <submittedName>
        <fullName evidence="3">Alpha/beta-hydrolase</fullName>
    </submittedName>
</protein>
<dbReference type="Proteomes" id="UP000250043">
    <property type="component" value="Unassembled WGS sequence"/>
</dbReference>
<keyword evidence="1 3" id="KW-0378">Hydrolase</keyword>
<sequence>MEVVAAQTETAIPLVLESTRQAFLPLLQAKKSEIESVERKTFKYGPTDRHQLDIYYPPAGIEPAGGKAPILFFVYGGGFVNGDRVFAAPYDLVYRNVGAFFAKQGIITVIPDYRLVPEVKFPQPVEDVRDAIAWVIQNPDAASSPSVKADITTIFVHGHSAGSNHTATMVFYPGLLPADILSRIRGLILSGGAYQYSASLHSAVVDQYYGTGPDAQEKTPRALLDRVSDELIARFPDVFMLVSEKEPGDLAQGNETFHGILSKKLGKDIKFSVMKGHNHVSPHSSLMTGQGDEWGFEVVVWIQSLVALN</sequence>
<dbReference type="OrthoDB" id="433474at2759"/>
<dbReference type="InterPro" id="IPR049492">
    <property type="entry name" value="BD-FAE-like_dom"/>
</dbReference>
<evidence type="ECO:0000256" key="1">
    <source>
        <dbReference type="ARBA" id="ARBA00022801"/>
    </source>
</evidence>
<dbReference type="PANTHER" id="PTHR48081">
    <property type="entry name" value="AB HYDROLASE SUPERFAMILY PROTEIN C4A8.06C"/>
    <property type="match status" value="1"/>
</dbReference>
<proteinExistence type="predicted"/>
<dbReference type="PANTHER" id="PTHR48081:SF33">
    <property type="entry name" value="KYNURENINE FORMAMIDASE"/>
    <property type="match status" value="1"/>
</dbReference>
<name>A0A8E2AS85_9APHY</name>
<dbReference type="Pfam" id="PF20434">
    <property type="entry name" value="BD-FAE"/>
    <property type="match status" value="1"/>
</dbReference>
<accession>A0A8E2AS85</accession>
<evidence type="ECO:0000313" key="3">
    <source>
        <dbReference type="EMBL" id="OCH87029.1"/>
    </source>
</evidence>
<evidence type="ECO:0000313" key="4">
    <source>
        <dbReference type="Proteomes" id="UP000250043"/>
    </source>
</evidence>